<proteinExistence type="predicted"/>
<feature type="transmembrane region" description="Helical" evidence="1">
    <location>
        <begin position="34"/>
        <end position="57"/>
    </location>
</feature>
<accession>A0A0E9W831</accession>
<name>A0A0E9W831_ANGAN</name>
<dbReference type="EMBL" id="GBXM01022060">
    <property type="protein sequence ID" value="JAH86517.1"/>
    <property type="molecule type" value="Transcribed_RNA"/>
</dbReference>
<keyword evidence="1" id="KW-1133">Transmembrane helix</keyword>
<keyword evidence="1" id="KW-0812">Transmembrane</keyword>
<protein>
    <submittedName>
        <fullName evidence="2">Uncharacterized protein</fullName>
    </submittedName>
</protein>
<sequence length="85" mass="9757">MKWSRTNCIMNAVHLEPATFDLHLFQAHSLYNRAIIWGCAVCSTASPGFVPFPMFLFRFPMNHFPRITSPFSLPFHFLLAIATLI</sequence>
<evidence type="ECO:0000256" key="1">
    <source>
        <dbReference type="SAM" id="Phobius"/>
    </source>
</evidence>
<organism evidence="2">
    <name type="scientific">Anguilla anguilla</name>
    <name type="common">European freshwater eel</name>
    <name type="synonym">Muraena anguilla</name>
    <dbReference type="NCBI Taxonomy" id="7936"/>
    <lineage>
        <taxon>Eukaryota</taxon>
        <taxon>Metazoa</taxon>
        <taxon>Chordata</taxon>
        <taxon>Craniata</taxon>
        <taxon>Vertebrata</taxon>
        <taxon>Euteleostomi</taxon>
        <taxon>Actinopterygii</taxon>
        <taxon>Neopterygii</taxon>
        <taxon>Teleostei</taxon>
        <taxon>Anguilliformes</taxon>
        <taxon>Anguillidae</taxon>
        <taxon>Anguilla</taxon>
    </lineage>
</organism>
<evidence type="ECO:0000313" key="2">
    <source>
        <dbReference type="EMBL" id="JAH86517.1"/>
    </source>
</evidence>
<reference evidence="2" key="2">
    <citation type="journal article" date="2015" name="Fish Shellfish Immunol.">
        <title>Early steps in the European eel (Anguilla anguilla)-Vibrio vulnificus interaction in the gills: Role of the RtxA13 toxin.</title>
        <authorList>
            <person name="Callol A."/>
            <person name="Pajuelo D."/>
            <person name="Ebbesson L."/>
            <person name="Teles M."/>
            <person name="MacKenzie S."/>
            <person name="Amaro C."/>
        </authorList>
    </citation>
    <scope>NUCLEOTIDE SEQUENCE</scope>
</reference>
<keyword evidence="1" id="KW-0472">Membrane</keyword>
<reference evidence="2" key="1">
    <citation type="submission" date="2014-11" db="EMBL/GenBank/DDBJ databases">
        <authorList>
            <person name="Amaro Gonzalez C."/>
        </authorList>
    </citation>
    <scope>NUCLEOTIDE SEQUENCE</scope>
</reference>
<dbReference type="AlphaFoldDB" id="A0A0E9W831"/>